<dbReference type="Pfam" id="PF07883">
    <property type="entry name" value="Cupin_2"/>
    <property type="match status" value="1"/>
</dbReference>
<gene>
    <name evidence="2" type="ORF">V1Y59_18030</name>
</gene>
<accession>A0ABU7MXD4</accession>
<evidence type="ECO:0000313" key="2">
    <source>
        <dbReference type="EMBL" id="MEE4024990.1"/>
    </source>
</evidence>
<dbReference type="Proteomes" id="UP001335729">
    <property type="component" value="Unassembled WGS sequence"/>
</dbReference>
<keyword evidence="3" id="KW-1185">Reference proteome</keyword>
<name>A0ABU7MXD4_9ACTN</name>
<dbReference type="RefSeq" id="WP_330506328.1">
    <property type="nucleotide sequence ID" value="NZ_JAZDUE010000016.1"/>
</dbReference>
<dbReference type="SUPFAM" id="SSF51182">
    <property type="entry name" value="RmlC-like cupins"/>
    <property type="match status" value="1"/>
</dbReference>
<comment type="caution">
    <text evidence="2">The sequence shown here is derived from an EMBL/GenBank/DDBJ whole genome shotgun (WGS) entry which is preliminary data.</text>
</comment>
<dbReference type="Gene3D" id="2.60.120.10">
    <property type="entry name" value="Jelly Rolls"/>
    <property type="match status" value="1"/>
</dbReference>
<reference evidence="2 3" key="1">
    <citation type="submission" date="2024-01" db="EMBL/GenBank/DDBJ databases">
        <title>Draft genome sequence of Gordonia sp. PKS22-38.</title>
        <authorList>
            <person name="Suphannarot A."/>
            <person name="Mingma R."/>
        </authorList>
    </citation>
    <scope>NUCLEOTIDE SEQUENCE [LARGE SCALE GENOMIC DNA]</scope>
    <source>
        <strain evidence="2 3">PKS22-38</strain>
    </source>
</reference>
<evidence type="ECO:0000259" key="1">
    <source>
        <dbReference type="Pfam" id="PF07883"/>
    </source>
</evidence>
<protein>
    <submittedName>
        <fullName evidence="2">Cupin domain-containing protein</fullName>
    </submittedName>
</protein>
<dbReference type="InterPro" id="IPR013096">
    <property type="entry name" value="Cupin_2"/>
</dbReference>
<evidence type="ECO:0000313" key="3">
    <source>
        <dbReference type="Proteomes" id="UP001335729"/>
    </source>
</evidence>
<sequence>MIAAPVVADVDALHGYKISPDDTVTLAVLSGPETSGSDTTVCLEIWEPLGAQPPNSHPESTETFVIVAGDGVAYSDDHVRPVSAGTIIVLPKGSVHRIVNSSDTEKMYAITVMERDGGFEDMILRGTPVALSDEDRAVLGAATGRPTSDPART</sequence>
<dbReference type="InterPro" id="IPR011051">
    <property type="entry name" value="RmlC_Cupin_sf"/>
</dbReference>
<dbReference type="EMBL" id="JAZDUE010000016">
    <property type="protein sequence ID" value="MEE4024990.1"/>
    <property type="molecule type" value="Genomic_DNA"/>
</dbReference>
<feature type="domain" description="Cupin type-2" evidence="1">
    <location>
        <begin position="46"/>
        <end position="111"/>
    </location>
</feature>
<dbReference type="InterPro" id="IPR014710">
    <property type="entry name" value="RmlC-like_jellyroll"/>
</dbReference>
<organism evidence="2 3">
    <name type="scientific">Gordonia prachuapensis</name>
    <dbReference type="NCBI Taxonomy" id="3115651"/>
    <lineage>
        <taxon>Bacteria</taxon>
        <taxon>Bacillati</taxon>
        <taxon>Actinomycetota</taxon>
        <taxon>Actinomycetes</taxon>
        <taxon>Mycobacteriales</taxon>
        <taxon>Gordoniaceae</taxon>
        <taxon>Gordonia</taxon>
    </lineage>
</organism>
<proteinExistence type="predicted"/>